<evidence type="ECO:0000313" key="13">
    <source>
        <dbReference type="Proteomes" id="UP000463857"/>
    </source>
</evidence>
<dbReference type="InterPro" id="IPR003395">
    <property type="entry name" value="RecF/RecN/SMC_N"/>
</dbReference>
<dbReference type="Gene3D" id="3.40.50.300">
    <property type="entry name" value="P-loop containing nucleotide triphosphate hydrolases"/>
    <property type="match status" value="2"/>
</dbReference>
<dbReference type="InParanoid" id="A0A7L4YK70"/>
<dbReference type="GO" id="GO:0005524">
    <property type="term" value="F:ATP binding"/>
    <property type="evidence" value="ECO:0007669"/>
    <property type="project" value="UniProtKB-KW"/>
</dbReference>
<proteinExistence type="inferred from homology"/>
<dbReference type="GO" id="GO:0043590">
    <property type="term" value="C:bacterial nucleoid"/>
    <property type="evidence" value="ECO:0007669"/>
    <property type="project" value="TreeGrafter"/>
</dbReference>
<evidence type="ECO:0000256" key="4">
    <source>
        <dbReference type="ARBA" id="ARBA00022741"/>
    </source>
</evidence>
<keyword evidence="4" id="KW-0547">Nucleotide-binding</keyword>
<dbReference type="GO" id="GO:0009432">
    <property type="term" value="P:SOS response"/>
    <property type="evidence" value="ECO:0007669"/>
    <property type="project" value="TreeGrafter"/>
</dbReference>
<organism evidence="12 13">
    <name type="scientific">Epidermidibacterium keratini</name>
    <dbReference type="NCBI Taxonomy" id="1891644"/>
    <lineage>
        <taxon>Bacteria</taxon>
        <taxon>Bacillati</taxon>
        <taxon>Actinomycetota</taxon>
        <taxon>Actinomycetes</taxon>
        <taxon>Sporichthyales</taxon>
        <taxon>Sporichthyaceae</taxon>
        <taxon>Epidermidibacterium</taxon>
    </lineage>
</organism>
<dbReference type="KEGG" id="eke:EK0264_00570"/>
<evidence type="ECO:0000256" key="8">
    <source>
        <dbReference type="ARBA" id="ARBA00033408"/>
    </source>
</evidence>
<keyword evidence="6" id="KW-0067">ATP-binding</keyword>
<dbReference type="Pfam" id="PF02463">
    <property type="entry name" value="SMC_N"/>
    <property type="match status" value="1"/>
</dbReference>
<dbReference type="AlphaFoldDB" id="A0A7L4YK70"/>
<dbReference type="PIRSF" id="PIRSF003128">
    <property type="entry name" value="RecN"/>
    <property type="match status" value="1"/>
</dbReference>
<dbReference type="CDD" id="cd03241">
    <property type="entry name" value="ABC_RecN"/>
    <property type="match status" value="1"/>
</dbReference>
<comment type="similarity">
    <text evidence="2 9">Belongs to the RecN family.</text>
</comment>
<protein>
    <recommendedName>
        <fullName evidence="3 9">DNA repair protein RecN</fullName>
    </recommendedName>
    <alternativeName>
        <fullName evidence="8 9">Recombination protein N</fullName>
    </alternativeName>
</protein>
<dbReference type="SUPFAM" id="SSF52540">
    <property type="entry name" value="P-loop containing nucleoside triphosphate hydrolases"/>
    <property type="match status" value="1"/>
</dbReference>
<evidence type="ECO:0000256" key="6">
    <source>
        <dbReference type="ARBA" id="ARBA00022840"/>
    </source>
</evidence>
<dbReference type="InterPro" id="IPR027417">
    <property type="entry name" value="P-loop_NTPase"/>
</dbReference>
<dbReference type="RefSeq" id="WP_159541924.1">
    <property type="nucleotide sequence ID" value="NZ_CP047156.1"/>
</dbReference>
<keyword evidence="13" id="KW-1185">Reference proteome</keyword>
<evidence type="ECO:0000313" key="12">
    <source>
        <dbReference type="EMBL" id="QHB98936.1"/>
    </source>
</evidence>
<feature type="region of interest" description="Disordered" evidence="10">
    <location>
        <begin position="72"/>
        <end position="92"/>
    </location>
</feature>
<comment type="function">
    <text evidence="1 9">May be involved in recombinational repair of damaged DNA.</text>
</comment>
<keyword evidence="7 9" id="KW-0234">DNA repair</keyword>
<feature type="domain" description="RecF/RecN/SMC N-terminal" evidence="11">
    <location>
        <begin position="2"/>
        <end position="534"/>
    </location>
</feature>
<dbReference type="PANTHER" id="PTHR11059">
    <property type="entry name" value="DNA REPAIR PROTEIN RECN"/>
    <property type="match status" value="1"/>
</dbReference>
<dbReference type="Proteomes" id="UP000463857">
    <property type="component" value="Chromosome"/>
</dbReference>
<evidence type="ECO:0000256" key="2">
    <source>
        <dbReference type="ARBA" id="ARBA00009441"/>
    </source>
</evidence>
<keyword evidence="5 9" id="KW-0227">DNA damage</keyword>
<name>A0A7L4YK70_9ACTN</name>
<gene>
    <name evidence="12" type="primary">recN</name>
    <name evidence="12" type="ORF">EK0264_00570</name>
</gene>
<dbReference type="GO" id="GO:0006310">
    <property type="term" value="P:DNA recombination"/>
    <property type="evidence" value="ECO:0007669"/>
    <property type="project" value="InterPro"/>
</dbReference>
<dbReference type="InterPro" id="IPR004604">
    <property type="entry name" value="DNA_recomb/repair_RecN"/>
</dbReference>
<evidence type="ECO:0000256" key="1">
    <source>
        <dbReference type="ARBA" id="ARBA00003618"/>
    </source>
</evidence>
<evidence type="ECO:0000256" key="5">
    <source>
        <dbReference type="ARBA" id="ARBA00022763"/>
    </source>
</evidence>
<dbReference type="EMBL" id="CP047156">
    <property type="protein sequence ID" value="QHB98936.1"/>
    <property type="molecule type" value="Genomic_DNA"/>
</dbReference>
<accession>A0A7L4YK70</accession>
<dbReference type="PANTHER" id="PTHR11059:SF0">
    <property type="entry name" value="DNA REPAIR PROTEIN RECN"/>
    <property type="match status" value="1"/>
</dbReference>
<dbReference type="OrthoDB" id="9806954at2"/>
<sequence length="592" mass="61177">MLEEVRIRNLGVIADATLPLSPGFTVVTGETGAGKTMVVAGLMLLFGARSDTQAVARGASSADIEGRLRVPAGSPAITRTEEAGGSADDDGTLILSRQVTAEGRSRATAGGRGVPVGVLGELAASLLSVHGQSSQLRLARSSAQRQLLDRFGGAALAKRAAAHCEAFEAWQSLQAELADRQRDDAERQREIAFLRFGLEQIEKAGVQPGEDVAIDDESRRLANADRLRVAVQTAREALDGAGDEFSGGGAGDLLAAAQRALDDVAADDPTLGELGGRLRELGVLATDISSELSGYADSLSADPQRLEQLMGRRAELRELIRAYGGADGADGVLAWAQQAATSLEGIDGSEAALQKLQAEVAAAGERVAATAAALTAARTKAARRLAKEVSAELGELALGGTALLVQVQPRPVTEGRPQIEIDGTAAGVGASGVDEVQFEIASDGGASQRPLAKGASGGELSRIMLALEVVLAGTDPVATMVFDEVDSGVGGEAAIEIGRRLARLGRDHQVIAVTHLPQVAAYADHHVVIEKDSSGAITRSAIRALSGEERRGELTRMMAGLSGSDAGRAHAAELLELAESDRAAFGSRGRSR</sequence>
<evidence type="ECO:0000259" key="11">
    <source>
        <dbReference type="Pfam" id="PF02463"/>
    </source>
</evidence>
<dbReference type="NCBIfam" id="TIGR00634">
    <property type="entry name" value="recN"/>
    <property type="match status" value="1"/>
</dbReference>
<dbReference type="GO" id="GO:0006281">
    <property type="term" value="P:DNA repair"/>
    <property type="evidence" value="ECO:0007669"/>
    <property type="project" value="UniProtKB-KW"/>
</dbReference>
<evidence type="ECO:0000256" key="10">
    <source>
        <dbReference type="SAM" id="MobiDB-lite"/>
    </source>
</evidence>
<dbReference type="FunCoup" id="A0A7L4YK70">
    <property type="interactions" value="42"/>
</dbReference>
<evidence type="ECO:0000256" key="3">
    <source>
        <dbReference type="ARBA" id="ARBA00021315"/>
    </source>
</evidence>
<evidence type="ECO:0000256" key="9">
    <source>
        <dbReference type="PIRNR" id="PIRNR003128"/>
    </source>
</evidence>
<reference evidence="12 13" key="1">
    <citation type="journal article" date="2018" name="Int. J. Syst. Evol. Microbiol.">
        <title>Epidermidibacterium keratini gen. nov., sp. nov., a member of the family Sporichthyaceae, isolated from keratin epidermis.</title>
        <authorList>
            <person name="Lee D.G."/>
            <person name="Trujillo M.E."/>
            <person name="Kang S."/>
            <person name="Nam J.J."/>
            <person name="Kim Y.J."/>
        </authorList>
    </citation>
    <scope>NUCLEOTIDE SEQUENCE [LARGE SCALE GENOMIC DNA]</scope>
    <source>
        <strain evidence="12 13">EPI-7</strain>
    </source>
</reference>
<evidence type="ECO:0000256" key="7">
    <source>
        <dbReference type="ARBA" id="ARBA00023204"/>
    </source>
</evidence>